<comment type="caution">
    <text evidence="7">The sequence shown here is derived from an EMBL/GenBank/DDBJ whole genome shotgun (WGS) entry which is preliminary data.</text>
</comment>
<dbReference type="Gene3D" id="2.60.40.2340">
    <property type="match status" value="1"/>
</dbReference>
<gene>
    <name evidence="7" type="ORF">NBRC110019_13640</name>
</gene>
<reference evidence="7" key="1">
    <citation type="submission" date="2022-07" db="EMBL/GenBank/DDBJ databases">
        <title>Taxonomy of Novel Oxalotrophic and Methylotrophic Bacteria.</title>
        <authorList>
            <person name="Sahin N."/>
            <person name="Tani A."/>
        </authorList>
    </citation>
    <scope>NUCLEOTIDE SEQUENCE</scope>
    <source>
        <strain evidence="7">AM327</strain>
    </source>
</reference>
<dbReference type="RefSeq" id="WP_281753543.1">
    <property type="nucleotide sequence ID" value="NZ_BRVP01000007.1"/>
</dbReference>
<evidence type="ECO:0000256" key="5">
    <source>
        <dbReference type="ARBA" id="ARBA00023295"/>
    </source>
</evidence>
<dbReference type="InterPro" id="IPR006710">
    <property type="entry name" value="Glyco_hydro_43"/>
</dbReference>
<evidence type="ECO:0000256" key="4">
    <source>
        <dbReference type="ARBA" id="ARBA00023277"/>
    </source>
</evidence>
<keyword evidence="5" id="KW-0326">Glycosidase</keyword>
<organism evidence="7 8">
    <name type="scientific">Neptunitalea chrysea</name>
    <dbReference type="NCBI Taxonomy" id="1647581"/>
    <lineage>
        <taxon>Bacteria</taxon>
        <taxon>Pseudomonadati</taxon>
        <taxon>Bacteroidota</taxon>
        <taxon>Flavobacteriia</taxon>
        <taxon>Flavobacteriales</taxon>
        <taxon>Flavobacteriaceae</taxon>
        <taxon>Neptunitalea</taxon>
    </lineage>
</organism>
<dbReference type="SUPFAM" id="SSF75005">
    <property type="entry name" value="Arabinanase/levansucrase/invertase"/>
    <property type="match status" value="2"/>
</dbReference>
<dbReference type="PROSITE" id="PS51257">
    <property type="entry name" value="PROKAR_LIPOPROTEIN"/>
    <property type="match status" value="1"/>
</dbReference>
<dbReference type="Proteomes" id="UP001143545">
    <property type="component" value="Unassembled WGS sequence"/>
</dbReference>
<dbReference type="GO" id="GO:0045493">
    <property type="term" value="P:xylan catabolic process"/>
    <property type="evidence" value="ECO:0007669"/>
    <property type="project" value="UniProtKB-KW"/>
</dbReference>
<dbReference type="InterPro" id="IPR023296">
    <property type="entry name" value="Glyco_hydro_beta-prop_sf"/>
</dbReference>
<dbReference type="EMBL" id="BRVP01000007">
    <property type="protein sequence ID" value="GLB52325.1"/>
    <property type="molecule type" value="Genomic_DNA"/>
</dbReference>
<evidence type="ECO:0000256" key="6">
    <source>
        <dbReference type="SAM" id="SignalP"/>
    </source>
</evidence>
<dbReference type="PANTHER" id="PTHR43772">
    <property type="entry name" value="ENDO-1,4-BETA-XYLANASE"/>
    <property type="match status" value="1"/>
</dbReference>
<keyword evidence="2" id="KW-0624">Polysaccharide degradation</keyword>
<dbReference type="GO" id="GO:0004553">
    <property type="term" value="F:hydrolase activity, hydrolyzing O-glycosyl compounds"/>
    <property type="evidence" value="ECO:0007669"/>
    <property type="project" value="InterPro"/>
</dbReference>
<name>A0A9W6ETP3_9FLAO</name>
<keyword evidence="2" id="KW-0858">Xylan degradation</keyword>
<dbReference type="AlphaFoldDB" id="A0A9W6ETP3"/>
<dbReference type="CDD" id="cd08983">
    <property type="entry name" value="GH43_Bt3655-like"/>
    <property type="match status" value="1"/>
</dbReference>
<protein>
    <recommendedName>
        <fullName evidence="9">Beta-xylosidase</fullName>
    </recommendedName>
</protein>
<evidence type="ECO:0008006" key="9">
    <source>
        <dbReference type="Google" id="ProtNLM"/>
    </source>
</evidence>
<dbReference type="Pfam" id="PF04616">
    <property type="entry name" value="Glyco_hydro_43"/>
    <property type="match status" value="2"/>
</dbReference>
<proteinExistence type="inferred from homology"/>
<feature type="chain" id="PRO_5040810828" description="Beta-xylosidase" evidence="6">
    <location>
        <begin position="26"/>
        <end position="721"/>
    </location>
</feature>
<evidence type="ECO:0000256" key="3">
    <source>
        <dbReference type="ARBA" id="ARBA00022801"/>
    </source>
</evidence>
<keyword evidence="6" id="KW-0732">Signal</keyword>
<evidence type="ECO:0000313" key="8">
    <source>
        <dbReference type="Proteomes" id="UP001143545"/>
    </source>
</evidence>
<evidence type="ECO:0000256" key="2">
    <source>
        <dbReference type="ARBA" id="ARBA00022651"/>
    </source>
</evidence>
<accession>A0A9W6ETP3</accession>
<keyword evidence="8" id="KW-1185">Reference proteome</keyword>
<comment type="similarity">
    <text evidence="1">Belongs to the glycosyl hydrolase 43 family.</text>
</comment>
<dbReference type="PANTHER" id="PTHR43772:SF2">
    <property type="entry name" value="PUTATIVE (AFU_ORTHOLOGUE AFUA_2G04480)-RELATED"/>
    <property type="match status" value="1"/>
</dbReference>
<dbReference type="InterPro" id="IPR052176">
    <property type="entry name" value="Glycosyl_Hydrlase_43_Enz"/>
</dbReference>
<dbReference type="CDD" id="cd18828">
    <property type="entry name" value="GH43_BT3675-like"/>
    <property type="match status" value="1"/>
</dbReference>
<keyword evidence="4" id="KW-0119">Carbohydrate metabolism</keyword>
<evidence type="ECO:0000313" key="7">
    <source>
        <dbReference type="EMBL" id="GLB52325.1"/>
    </source>
</evidence>
<feature type="signal peptide" evidence="6">
    <location>
        <begin position="1"/>
        <end position="25"/>
    </location>
</feature>
<dbReference type="Gene3D" id="2.115.10.20">
    <property type="entry name" value="Glycosyl hydrolase domain, family 43"/>
    <property type="match status" value="2"/>
</dbReference>
<keyword evidence="3" id="KW-0378">Hydrolase</keyword>
<evidence type="ECO:0000256" key="1">
    <source>
        <dbReference type="ARBA" id="ARBA00009865"/>
    </source>
</evidence>
<sequence length="721" mass="81536">MIKNTFKSKSLILLVLIVSVFTACSGTQKDEKYTAYLFTYFTGNATGEEAIRYAVSTDGYNYKALNNNEPVLDNTKISTTGGVRDPHILRGADGKTFYMVATDLFVPEMGWSNYAMILMKSDDLINWTSSVINIPETYPDEFGDVYRVWAPQTIYDDATGKYMVYFSMKQGDHPDKIYYAYANEDFTALEAAPKQLYFPPASSNNRACIDGDIIKKDGKFYLFHKAEDGKPGIKLAISDKLTEGYELVSNERVDAETHPVEGSGIFQLNDSGEYILMYDLYTQGGYQFTKSKDLNNFTVIDESISMNFHPRHGTVMPITDTELKRLMENYASFEDPLIEANSDDLKKLNVAIYGKEHKMRLPVKIGTDLTSFDPEFSTFKGVMVSPKGPQDFTKGAIDYTISIEGKGDQVYKVIANEDHNPVLEGYYADPDVLYAEKTGKYYIYPTSDGFHGWSGYYFKTFSSDDLVSWKDEGVILDLKKDVSWADRNAWAPCIIEKKVDGVYKYFYYFTAAQKIGVAVADDPTGPFVDSGKPVIDFKPKGSKGGQEIDPDVFMDPKTGKTYLYWGNGYLAGVELNDDMVSIKKNTLKIMTPDNTFREGTYVIYRDGKYYFMWSEDDTRSPNYKVRYAIADKPLGTLVKPDDNIVIQKNETAHIFATGHNSVIQKPGTDEWFLVYHRFTYPKGVEMGGRAGFHREVCIDTLKFDENGHIIEVIPTLEGIKK</sequence>